<keyword evidence="4" id="KW-1185">Reference proteome</keyword>
<dbReference type="AlphaFoldDB" id="A0A3N4JXK2"/>
<evidence type="ECO:0000313" key="3">
    <source>
        <dbReference type="EMBL" id="RPB02947.1"/>
    </source>
</evidence>
<sequence length="182" mass="19882">MSKRSYGEDHPDLAGDTLTGDRGTLSHTLLPCYRLSSNLTPPTCDMHSDGDVGLIPTMRCGGKDATSEEAKLSASGAGISDLVSLDKMENELIKTPTSSVIHDDMLLLSDFPTGLIGKPETQNGIIIVMNLHNIYRSFINLFFVWGTWCLLAGVLEKPTHVGHNLDKYSIYLSQHHVLRSLG</sequence>
<evidence type="ECO:0000313" key="4">
    <source>
        <dbReference type="Proteomes" id="UP000276215"/>
    </source>
</evidence>
<keyword evidence="2" id="KW-1133">Transmembrane helix</keyword>
<evidence type="ECO:0000256" key="1">
    <source>
        <dbReference type="SAM" id="MobiDB-lite"/>
    </source>
</evidence>
<proteinExistence type="predicted"/>
<evidence type="ECO:0000256" key="2">
    <source>
        <dbReference type="SAM" id="Phobius"/>
    </source>
</evidence>
<reference evidence="3 4" key="1">
    <citation type="journal article" date="2018" name="Nat. Ecol. Evol.">
        <title>Pezizomycetes genomes reveal the molecular basis of ectomycorrhizal truffle lifestyle.</title>
        <authorList>
            <person name="Murat C."/>
            <person name="Payen T."/>
            <person name="Noel B."/>
            <person name="Kuo A."/>
            <person name="Morin E."/>
            <person name="Chen J."/>
            <person name="Kohler A."/>
            <person name="Krizsan K."/>
            <person name="Balestrini R."/>
            <person name="Da Silva C."/>
            <person name="Montanini B."/>
            <person name="Hainaut M."/>
            <person name="Levati E."/>
            <person name="Barry K.W."/>
            <person name="Belfiori B."/>
            <person name="Cichocki N."/>
            <person name="Clum A."/>
            <person name="Dockter R.B."/>
            <person name="Fauchery L."/>
            <person name="Guy J."/>
            <person name="Iotti M."/>
            <person name="Le Tacon F."/>
            <person name="Lindquist E.A."/>
            <person name="Lipzen A."/>
            <person name="Malagnac F."/>
            <person name="Mello A."/>
            <person name="Molinier V."/>
            <person name="Miyauchi S."/>
            <person name="Poulain J."/>
            <person name="Riccioni C."/>
            <person name="Rubini A."/>
            <person name="Sitrit Y."/>
            <person name="Splivallo R."/>
            <person name="Traeger S."/>
            <person name="Wang M."/>
            <person name="Zifcakova L."/>
            <person name="Wipf D."/>
            <person name="Zambonelli A."/>
            <person name="Paolocci F."/>
            <person name="Nowrousian M."/>
            <person name="Ottonello S."/>
            <person name="Baldrian P."/>
            <person name="Spatafora J.W."/>
            <person name="Henrissat B."/>
            <person name="Nagy L.G."/>
            <person name="Aury J.M."/>
            <person name="Wincker P."/>
            <person name="Grigoriev I.V."/>
            <person name="Bonfante P."/>
            <person name="Martin F.M."/>
        </authorList>
    </citation>
    <scope>NUCLEOTIDE SEQUENCE [LARGE SCALE GENOMIC DNA]</scope>
    <source>
        <strain evidence="3 4">120613-1</strain>
    </source>
</reference>
<gene>
    <name evidence="3" type="ORF">L873DRAFT_1787393</name>
</gene>
<dbReference type="EMBL" id="ML120365">
    <property type="protein sequence ID" value="RPB02947.1"/>
    <property type="molecule type" value="Genomic_DNA"/>
</dbReference>
<accession>A0A3N4JXK2</accession>
<feature type="transmembrane region" description="Helical" evidence="2">
    <location>
        <begin position="138"/>
        <end position="155"/>
    </location>
</feature>
<feature type="compositionally biased region" description="Basic and acidic residues" evidence="1">
    <location>
        <begin position="1"/>
        <end position="13"/>
    </location>
</feature>
<protein>
    <submittedName>
        <fullName evidence="3">Uncharacterized protein</fullName>
    </submittedName>
</protein>
<keyword evidence="2" id="KW-0472">Membrane</keyword>
<dbReference type="Proteomes" id="UP000276215">
    <property type="component" value="Unassembled WGS sequence"/>
</dbReference>
<organism evidence="3 4">
    <name type="scientific">Choiromyces venosus 120613-1</name>
    <dbReference type="NCBI Taxonomy" id="1336337"/>
    <lineage>
        <taxon>Eukaryota</taxon>
        <taxon>Fungi</taxon>
        <taxon>Dikarya</taxon>
        <taxon>Ascomycota</taxon>
        <taxon>Pezizomycotina</taxon>
        <taxon>Pezizomycetes</taxon>
        <taxon>Pezizales</taxon>
        <taxon>Tuberaceae</taxon>
        <taxon>Choiromyces</taxon>
    </lineage>
</organism>
<name>A0A3N4JXK2_9PEZI</name>
<feature type="region of interest" description="Disordered" evidence="1">
    <location>
        <begin position="1"/>
        <end position="20"/>
    </location>
</feature>
<keyword evidence="2" id="KW-0812">Transmembrane</keyword>